<gene>
    <name evidence="2" type="ORF">NMOB1V02_LOCUS9301</name>
</gene>
<dbReference type="Proteomes" id="UP000678499">
    <property type="component" value="Unassembled WGS sequence"/>
</dbReference>
<accession>A0A7R9GII6</accession>
<dbReference type="EMBL" id="OA885103">
    <property type="protein sequence ID" value="CAD7281662.1"/>
    <property type="molecule type" value="Genomic_DNA"/>
</dbReference>
<feature type="region of interest" description="Disordered" evidence="1">
    <location>
        <begin position="112"/>
        <end position="238"/>
    </location>
</feature>
<keyword evidence="3" id="KW-1185">Reference proteome</keyword>
<feature type="compositionally biased region" description="Polar residues" evidence="1">
    <location>
        <begin position="171"/>
        <end position="186"/>
    </location>
</feature>
<reference evidence="2" key="1">
    <citation type="submission" date="2020-11" db="EMBL/GenBank/DDBJ databases">
        <authorList>
            <person name="Tran Van P."/>
        </authorList>
    </citation>
    <scope>NUCLEOTIDE SEQUENCE</scope>
</reference>
<evidence type="ECO:0000313" key="2">
    <source>
        <dbReference type="EMBL" id="CAD7281662.1"/>
    </source>
</evidence>
<name>A0A7R9GII6_9CRUS</name>
<protein>
    <submittedName>
        <fullName evidence="2">Uncharacterized protein</fullName>
    </submittedName>
</protein>
<organism evidence="2">
    <name type="scientific">Notodromas monacha</name>
    <dbReference type="NCBI Taxonomy" id="399045"/>
    <lineage>
        <taxon>Eukaryota</taxon>
        <taxon>Metazoa</taxon>
        <taxon>Ecdysozoa</taxon>
        <taxon>Arthropoda</taxon>
        <taxon>Crustacea</taxon>
        <taxon>Oligostraca</taxon>
        <taxon>Ostracoda</taxon>
        <taxon>Podocopa</taxon>
        <taxon>Podocopida</taxon>
        <taxon>Cypridocopina</taxon>
        <taxon>Cypridoidea</taxon>
        <taxon>Cyprididae</taxon>
        <taxon>Notodromas</taxon>
    </lineage>
</organism>
<feature type="compositionally biased region" description="Low complexity" evidence="1">
    <location>
        <begin position="29"/>
        <end position="50"/>
    </location>
</feature>
<dbReference type="AlphaFoldDB" id="A0A7R9GII6"/>
<evidence type="ECO:0000256" key="1">
    <source>
        <dbReference type="SAM" id="MobiDB-lite"/>
    </source>
</evidence>
<feature type="compositionally biased region" description="Gly residues" evidence="1">
    <location>
        <begin position="204"/>
        <end position="213"/>
    </location>
</feature>
<sequence>MQSVVRSGGGPNASQSTGPGQDSPVHMSLAQQQGFYQQQQQRAHQAYLQRDVAPSVAPAKRVALGDSGGGGGGGAVASGGAQASAVAAYRFQPTGNHVPQGLSAAYAASVASQRGSGGGGGGGGPPPQEPPRYLASHVDGRMAMSGGGGGGGQDTRRRPSLLHPTGGSLDYGQQSSPSGTPVSTASLPAGYVGNAASTAYRSGASGGGAGGVSAAGIPQRMLPFRGHDPRHESMRAAR</sequence>
<feature type="compositionally biased region" description="Basic and acidic residues" evidence="1">
    <location>
        <begin position="225"/>
        <end position="238"/>
    </location>
</feature>
<evidence type="ECO:0000313" key="3">
    <source>
        <dbReference type="Proteomes" id="UP000678499"/>
    </source>
</evidence>
<feature type="region of interest" description="Disordered" evidence="1">
    <location>
        <begin position="1"/>
        <end position="56"/>
    </location>
</feature>
<proteinExistence type="predicted"/>
<dbReference type="EMBL" id="CAJPEX010003066">
    <property type="protein sequence ID" value="CAG0921814.1"/>
    <property type="molecule type" value="Genomic_DNA"/>
</dbReference>